<dbReference type="PRINTS" id="PR01790">
    <property type="entry name" value="SMP30FAMILY"/>
</dbReference>
<dbReference type="PROSITE" id="PS51257">
    <property type="entry name" value="PROKAR_LIPOPROTEIN"/>
    <property type="match status" value="1"/>
</dbReference>
<evidence type="ECO:0000256" key="1">
    <source>
        <dbReference type="ARBA" id="ARBA00022801"/>
    </source>
</evidence>
<sequence>MNRLVIVTLWINLFLFSCSHQPNAMKKDAYIEIFDDQILELIDPNTPFHILAQGFAWTEGPLWLEEQQSLIFTDIPNNSIFRIDSKGELSLYLKPSGYTSDTPRGGEVGANGLTLDRQGRLVMCQHGDRRMARMDSPLDQPKSQFVNLVDKYQGKRFNSPNDVVFDKAGNMYFTDPPYGLEFNMDDPAKELDFQGIYCLKTNGELVLLDTISRPNGLAFSPDEEYFYVANSDPEKAVWYRYEVQADGLIHNRTLFFDVTEHVDKQGFKGLPDGMKIHSSGTIFATGPGGVWVFDPSGKVLGRLRTGEATSNCAFSTNEKTFFMTADDYVLKINLK</sequence>
<keyword evidence="4" id="KW-1185">Reference proteome</keyword>
<comment type="caution">
    <text evidence="3">The sequence shown here is derived from an EMBL/GenBank/DDBJ whole genome shotgun (WGS) entry which is preliminary data.</text>
</comment>
<evidence type="ECO:0000313" key="4">
    <source>
        <dbReference type="Proteomes" id="UP001589797"/>
    </source>
</evidence>
<dbReference type="EMBL" id="JBHLWI010000002">
    <property type="protein sequence ID" value="MFC0261302.1"/>
    <property type="molecule type" value="Genomic_DNA"/>
</dbReference>
<dbReference type="PANTHER" id="PTHR47572">
    <property type="entry name" value="LIPOPROTEIN-RELATED"/>
    <property type="match status" value="1"/>
</dbReference>
<proteinExistence type="predicted"/>
<gene>
    <name evidence="3" type="ORF">ACFFIP_01310</name>
</gene>
<dbReference type="Gene3D" id="2.120.10.30">
    <property type="entry name" value="TolB, C-terminal domain"/>
    <property type="match status" value="1"/>
</dbReference>
<dbReference type="SUPFAM" id="SSF63829">
    <property type="entry name" value="Calcium-dependent phosphotriesterase"/>
    <property type="match status" value="1"/>
</dbReference>
<dbReference type="Pfam" id="PF08450">
    <property type="entry name" value="SGL"/>
    <property type="match status" value="1"/>
</dbReference>
<dbReference type="InterPro" id="IPR005511">
    <property type="entry name" value="SMP-30"/>
</dbReference>
<organism evidence="3 4">
    <name type="scientific">Fontibacter flavus</name>
    <dbReference type="NCBI Taxonomy" id="654838"/>
    <lineage>
        <taxon>Bacteria</taxon>
        <taxon>Pseudomonadati</taxon>
        <taxon>Bacteroidota</taxon>
        <taxon>Cytophagia</taxon>
        <taxon>Cytophagales</taxon>
        <taxon>Cyclobacteriaceae</taxon>
        <taxon>Fontibacter</taxon>
    </lineage>
</organism>
<dbReference type="InterPro" id="IPR013658">
    <property type="entry name" value="SGL"/>
</dbReference>
<dbReference type="InterPro" id="IPR011042">
    <property type="entry name" value="6-blade_b-propeller_TolB-like"/>
</dbReference>
<reference evidence="3 4" key="1">
    <citation type="submission" date="2024-09" db="EMBL/GenBank/DDBJ databases">
        <authorList>
            <person name="Sun Q."/>
            <person name="Mori K."/>
        </authorList>
    </citation>
    <scope>NUCLEOTIDE SEQUENCE [LARGE SCALE GENOMIC DNA]</scope>
    <source>
        <strain evidence="3 4">CCM 7650</strain>
    </source>
</reference>
<dbReference type="Proteomes" id="UP001589797">
    <property type="component" value="Unassembled WGS sequence"/>
</dbReference>
<dbReference type="RefSeq" id="WP_382385756.1">
    <property type="nucleotide sequence ID" value="NZ_JBHLWI010000002.1"/>
</dbReference>
<feature type="domain" description="SMP-30/Gluconolactonase/LRE-like region" evidence="2">
    <location>
        <begin position="57"/>
        <end position="325"/>
    </location>
</feature>
<protein>
    <submittedName>
        <fullName evidence="3">SMP-30/gluconolactonase/LRE family protein</fullName>
    </submittedName>
</protein>
<dbReference type="InterPro" id="IPR051262">
    <property type="entry name" value="SMP-30/CGR1_Lactonase"/>
</dbReference>
<accession>A0ABV6FNA2</accession>
<name>A0ABV6FNA2_9BACT</name>
<keyword evidence="1" id="KW-0378">Hydrolase</keyword>
<dbReference type="PANTHER" id="PTHR47572:SF4">
    <property type="entry name" value="LACTONASE DRP35"/>
    <property type="match status" value="1"/>
</dbReference>
<evidence type="ECO:0000313" key="3">
    <source>
        <dbReference type="EMBL" id="MFC0261302.1"/>
    </source>
</evidence>
<evidence type="ECO:0000259" key="2">
    <source>
        <dbReference type="Pfam" id="PF08450"/>
    </source>
</evidence>